<comment type="pathway">
    <text evidence="7">Amino-acid biosynthesis; L-methionine biosynthesis via de novo pathway.</text>
</comment>
<dbReference type="Proteomes" id="UP000018418">
    <property type="component" value="Unassembled WGS sequence"/>
</dbReference>
<dbReference type="OrthoDB" id="9795431at2"/>
<name>V2UEK8_9GAMM</name>
<reference evidence="11 12" key="1">
    <citation type="submission" date="2013-10" db="EMBL/GenBank/DDBJ databases">
        <title>The Genome Sequence of Acinetobacter brisouii CIP 110357.</title>
        <authorList>
            <consortium name="The Broad Institute Genomics Platform"/>
            <consortium name="The Broad Institute Genome Sequencing Center for Infectious Disease"/>
            <person name="Cerqueira G."/>
            <person name="Feldgarden M."/>
            <person name="Courvalin P."/>
            <person name="Grillot-Courvalin C."/>
            <person name="Clermont D."/>
            <person name="Rocha E."/>
            <person name="Yoon E.-J."/>
            <person name="Nemec A."/>
            <person name="Young S.K."/>
            <person name="Zeng Q."/>
            <person name="Gargeya S."/>
            <person name="Fitzgerald M."/>
            <person name="Abouelleil A."/>
            <person name="Alvarado L."/>
            <person name="Berlin A.M."/>
            <person name="Chapman S.B."/>
            <person name="Gainer-Dewar J."/>
            <person name="Goldberg J."/>
            <person name="Gnerre S."/>
            <person name="Griggs A."/>
            <person name="Gujja S."/>
            <person name="Hansen M."/>
            <person name="Howarth C."/>
            <person name="Imamovic A."/>
            <person name="Ireland A."/>
            <person name="Larimer J."/>
            <person name="McCowan C."/>
            <person name="Murphy C."/>
            <person name="Pearson M."/>
            <person name="Poon T.W."/>
            <person name="Priest M."/>
            <person name="Roberts A."/>
            <person name="Saif S."/>
            <person name="Shea T."/>
            <person name="Sykes S."/>
            <person name="Wortman J."/>
            <person name="Nusbaum C."/>
            <person name="Birren B."/>
        </authorList>
    </citation>
    <scope>NUCLEOTIDE SEQUENCE [LARGE SCALE GENOMIC DNA]</scope>
    <source>
        <strain evidence="11 12">CIP 110357</strain>
    </source>
</reference>
<dbReference type="RefSeq" id="WP_004898936.1">
    <property type="nucleotide sequence ID" value="NZ_BBTI01000003.1"/>
</dbReference>
<comment type="pathway">
    <text evidence="2 9">One-carbon metabolism; tetrahydrofolate interconversion.</text>
</comment>
<keyword evidence="5 9" id="KW-0274">FAD</keyword>
<comment type="caution">
    <text evidence="11">The sequence shown here is derived from an EMBL/GenBank/DDBJ whole genome shotgun (WGS) entry which is preliminary data.</text>
</comment>
<proteinExistence type="inferred from homology"/>
<dbReference type="Pfam" id="PF02219">
    <property type="entry name" value="MTHFR"/>
    <property type="match status" value="1"/>
</dbReference>
<keyword evidence="4 9" id="KW-0285">Flavoprotein</keyword>
<sequence>MSALSHYLQQQQFCLVLEQIVSKRTELPPISTLAGLPCVMAFADRVHADDDPSPITLAQSVSPEQAKLLHFSGKARDVKDLQQFVEQAKQQNLHDVLLLTGDKLKQHNFGHTDPRQRTRYLESVSALMWVKAHAPEMYCGVAFNPFKYTESEEQAQYLKFEKKQRAGADFVITQLGYDLNKILKFKQFVDASAQPCPVLACVMPLTYRRAKFMVKQQVAGIEISRHLLQHLKAELQENAAWAEQRVYARAALQIWIYRHWGLAGIHVSGCQNPEQQALLEQAMAQYQTWTLEQCLMEWNRLCKIVRGDEMQPDLSAAYPQRQASVLKYQVLQVTHDWLFDSTLAQKIGRFVFQRQFWQQGLAAKSILAVEHASKHAVVGCESCGQCRLAETLYICPETCPKGLANGPCGGTRLDRCEFADRECIHSQKYRLAKQVRQQDILRYELIPAVPVEIRQTSSWVNWFNPKVIDF</sequence>
<dbReference type="InterPro" id="IPR022026">
    <property type="entry name" value="DUF5981"/>
</dbReference>
<dbReference type="InterPro" id="IPR029041">
    <property type="entry name" value="FAD-linked_oxidoreductase-like"/>
</dbReference>
<evidence type="ECO:0000256" key="5">
    <source>
        <dbReference type="ARBA" id="ARBA00022827"/>
    </source>
</evidence>
<dbReference type="Gene3D" id="3.20.20.220">
    <property type="match status" value="1"/>
</dbReference>
<evidence type="ECO:0000313" key="12">
    <source>
        <dbReference type="Proteomes" id="UP000018418"/>
    </source>
</evidence>
<accession>V2UEK8</accession>
<dbReference type="UniPathway" id="UPA00193"/>
<comment type="catalytic activity">
    <reaction evidence="8">
        <text>(6S)-5-methyl-5,6,7,8-tetrahydrofolate + NAD(+) = (6R)-5,10-methylene-5,6,7,8-tetrahydrofolate + NADH + H(+)</text>
        <dbReference type="Rhea" id="RHEA:19821"/>
        <dbReference type="ChEBI" id="CHEBI:15378"/>
        <dbReference type="ChEBI" id="CHEBI:15636"/>
        <dbReference type="ChEBI" id="CHEBI:18608"/>
        <dbReference type="ChEBI" id="CHEBI:57540"/>
        <dbReference type="ChEBI" id="CHEBI:57945"/>
        <dbReference type="EC" id="1.5.1.54"/>
    </reaction>
    <physiologicalReaction direction="right-to-left" evidence="8">
        <dbReference type="Rhea" id="RHEA:19823"/>
    </physiologicalReaction>
</comment>
<dbReference type="PATRIC" id="fig|1341683.3.peg.98"/>
<dbReference type="GO" id="GO:0071949">
    <property type="term" value="F:FAD binding"/>
    <property type="evidence" value="ECO:0007669"/>
    <property type="project" value="TreeGrafter"/>
</dbReference>
<dbReference type="GO" id="GO:0005829">
    <property type="term" value="C:cytosol"/>
    <property type="evidence" value="ECO:0007669"/>
    <property type="project" value="TreeGrafter"/>
</dbReference>
<evidence type="ECO:0000256" key="6">
    <source>
        <dbReference type="ARBA" id="ARBA00023002"/>
    </source>
</evidence>
<dbReference type="HOGENOM" id="CLU_041761_0_0_6"/>
<dbReference type="GO" id="GO:0009086">
    <property type="term" value="P:methionine biosynthetic process"/>
    <property type="evidence" value="ECO:0007669"/>
    <property type="project" value="TreeGrafter"/>
</dbReference>
<evidence type="ECO:0000256" key="8">
    <source>
        <dbReference type="ARBA" id="ARBA00048628"/>
    </source>
</evidence>
<dbReference type="PANTHER" id="PTHR45754:SF3">
    <property type="entry name" value="METHYLENETETRAHYDROFOLATE REDUCTASE (NADPH)"/>
    <property type="match status" value="1"/>
</dbReference>
<keyword evidence="12" id="KW-1185">Reference proteome</keyword>
<organism evidence="11 12">
    <name type="scientific">Acinetobacter brisouii CIP 110357</name>
    <dbReference type="NCBI Taxonomy" id="1341683"/>
    <lineage>
        <taxon>Bacteria</taxon>
        <taxon>Pseudomonadati</taxon>
        <taxon>Pseudomonadota</taxon>
        <taxon>Gammaproteobacteria</taxon>
        <taxon>Moraxellales</taxon>
        <taxon>Moraxellaceae</taxon>
        <taxon>Acinetobacter</taxon>
    </lineage>
</organism>
<protein>
    <recommendedName>
        <fullName evidence="9">Methylenetetrahydrofolate reductase</fullName>
    </recommendedName>
</protein>
<evidence type="ECO:0000256" key="4">
    <source>
        <dbReference type="ARBA" id="ARBA00022630"/>
    </source>
</evidence>
<evidence type="ECO:0000256" key="3">
    <source>
        <dbReference type="ARBA" id="ARBA00006743"/>
    </source>
</evidence>
<evidence type="ECO:0000256" key="1">
    <source>
        <dbReference type="ARBA" id="ARBA00001974"/>
    </source>
</evidence>
<evidence type="ECO:0000313" key="11">
    <source>
        <dbReference type="EMBL" id="ESK52993.1"/>
    </source>
</evidence>
<dbReference type="Pfam" id="PF12225">
    <property type="entry name" value="DUF5981"/>
    <property type="match status" value="1"/>
</dbReference>
<evidence type="ECO:0000256" key="2">
    <source>
        <dbReference type="ARBA" id="ARBA00004777"/>
    </source>
</evidence>
<dbReference type="GO" id="GO:0106312">
    <property type="term" value="F:methylenetetrahydrofolate reductase (NADH) activity"/>
    <property type="evidence" value="ECO:0007669"/>
    <property type="project" value="UniProtKB-EC"/>
</dbReference>
<evidence type="ECO:0000259" key="10">
    <source>
        <dbReference type="Pfam" id="PF12225"/>
    </source>
</evidence>
<gene>
    <name evidence="11" type="ORF">P255_00098</name>
</gene>
<evidence type="ECO:0000256" key="9">
    <source>
        <dbReference type="RuleBase" id="RU003862"/>
    </source>
</evidence>
<feature type="domain" description="Methylene-tetrahydrofolate reductase C-terminal-like" evidence="10">
    <location>
        <begin position="365"/>
        <end position="444"/>
    </location>
</feature>
<dbReference type="STRING" id="396323.VH98_05695"/>
<keyword evidence="6 9" id="KW-0560">Oxidoreductase</keyword>
<evidence type="ECO:0000256" key="7">
    <source>
        <dbReference type="ARBA" id="ARBA00034478"/>
    </source>
</evidence>
<dbReference type="GO" id="GO:0035999">
    <property type="term" value="P:tetrahydrofolate interconversion"/>
    <property type="evidence" value="ECO:0007669"/>
    <property type="project" value="UniProtKB-UniPathway"/>
</dbReference>
<dbReference type="SUPFAM" id="SSF51730">
    <property type="entry name" value="FAD-linked oxidoreductase"/>
    <property type="match status" value="1"/>
</dbReference>
<comment type="cofactor">
    <cofactor evidence="1 9">
        <name>FAD</name>
        <dbReference type="ChEBI" id="CHEBI:57692"/>
    </cofactor>
</comment>
<comment type="similarity">
    <text evidence="3 9">Belongs to the methylenetetrahydrofolate reductase family.</text>
</comment>
<dbReference type="AlphaFoldDB" id="V2UEK8"/>
<dbReference type="EMBL" id="AYEU01000001">
    <property type="protein sequence ID" value="ESK52993.1"/>
    <property type="molecule type" value="Genomic_DNA"/>
</dbReference>
<dbReference type="InterPro" id="IPR003171">
    <property type="entry name" value="Mehydrof_redctse-like"/>
</dbReference>
<dbReference type="PANTHER" id="PTHR45754">
    <property type="entry name" value="METHYLENETETRAHYDROFOLATE REDUCTASE"/>
    <property type="match status" value="1"/>
</dbReference>